<dbReference type="RefSeq" id="WP_144076542.1">
    <property type="nucleotide sequence ID" value="NZ_CP076129.1"/>
</dbReference>
<dbReference type="PROSITE" id="PS51257">
    <property type="entry name" value="PROKAR_LIPOPROTEIN"/>
    <property type="match status" value="1"/>
</dbReference>
<organism evidence="1 2">
    <name type="scientific">Flammeovirga kamogawensis</name>
    <dbReference type="NCBI Taxonomy" id="373891"/>
    <lineage>
        <taxon>Bacteria</taxon>
        <taxon>Pseudomonadati</taxon>
        <taxon>Bacteroidota</taxon>
        <taxon>Cytophagia</taxon>
        <taxon>Cytophagales</taxon>
        <taxon>Flammeovirgaceae</taxon>
        <taxon>Flammeovirga</taxon>
    </lineage>
</organism>
<dbReference type="Proteomes" id="UP000682802">
    <property type="component" value="Chromosome 2"/>
</dbReference>
<name>A0ABX8H232_9BACT</name>
<evidence type="ECO:0000313" key="1">
    <source>
        <dbReference type="EMBL" id="QWG09885.1"/>
    </source>
</evidence>
<reference evidence="1 2" key="1">
    <citation type="submission" date="2021-05" db="EMBL/GenBank/DDBJ databases">
        <title>Comparative genomic studies on the polysaccharide-degrading batcterial strains of the Flammeovirga genus.</title>
        <authorList>
            <person name="Zewei F."/>
            <person name="Zheng Z."/>
            <person name="Yu L."/>
            <person name="Ruyue G."/>
            <person name="Yanhong M."/>
            <person name="Yuanyuan C."/>
            <person name="Jingyan G."/>
            <person name="Wenjun H."/>
        </authorList>
    </citation>
    <scope>NUCLEOTIDE SEQUENCE [LARGE SCALE GENOMIC DNA]</scope>
    <source>
        <strain evidence="1 2">YS10</strain>
    </source>
</reference>
<gene>
    <name evidence="1" type="ORF">KM029_19585</name>
</gene>
<proteinExistence type="predicted"/>
<dbReference type="EMBL" id="CP076129">
    <property type="protein sequence ID" value="QWG09885.1"/>
    <property type="molecule type" value="Genomic_DNA"/>
</dbReference>
<keyword evidence="2" id="KW-1185">Reference proteome</keyword>
<evidence type="ECO:0000313" key="2">
    <source>
        <dbReference type="Proteomes" id="UP000682802"/>
    </source>
</evidence>
<protein>
    <submittedName>
        <fullName evidence="1">Uncharacterized protein</fullName>
    </submittedName>
</protein>
<sequence length="332" mass="38373">MKRGQLIILTIILTSCWIVDNDKTVDKSIVDLNRQVLQKQIDNMRGVLRESTELVNQEYVTEDLEILTGLVNEIPKLKPNYEEFAKHLPGFQGKEYHLPEQNRSIEVGFDLTVTGDIYYGGYGNFVISILHYKQDILLVNINMYFTGQGHEFIRDVIIDHINFPIKCSSYGVYYTQTFDKNIKKYQALNIFPLRLTPTSDDYLETELAYYETMSNPTHFLKWGRSCGDGGGPTIGKTTIDSLTKSDTYKLVEDILYSPSVVGRIYALQALERWDWKGEHSLTEKTKETIQKIKNLDVPFSVCDGCFVEAMTFKQLAERKPWIDTRNWTKKNE</sequence>
<accession>A0ABX8H232</accession>